<keyword evidence="3" id="KW-0645">Protease</keyword>
<comment type="caution">
    <text evidence="3">The sequence shown here is derived from an EMBL/GenBank/DDBJ whole genome shotgun (WGS) entry which is preliminary data.</text>
</comment>
<dbReference type="InterPro" id="IPR001478">
    <property type="entry name" value="PDZ"/>
</dbReference>
<feature type="chain" id="PRO_5047451233" evidence="1">
    <location>
        <begin position="21"/>
        <end position="389"/>
    </location>
</feature>
<evidence type="ECO:0000313" key="3">
    <source>
        <dbReference type="EMBL" id="MCV9386175.1"/>
    </source>
</evidence>
<feature type="signal peptide" evidence="1">
    <location>
        <begin position="1"/>
        <end position="20"/>
    </location>
</feature>
<dbReference type="Pfam" id="PF13650">
    <property type="entry name" value="Asp_protease_2"/>
    <property type="match status" value="1"/>
</dbReference>
<dbReference type="SUPFAM" id="SSF50156">
    <property type="entry name" value="PDZ domain-like"/>
    <property type="match status" value="1"/>
</dbReference>
<sequence>MRTKLGLLFFACLLASQAWSQTPVATIPFEQYGDHTFIKVNVNGSDDLDFIFDTGDGLCVLNIDKAKELGMASGSSATTTSAEGTISGKLVKHNELTVGGAPIHNIQVYETDLNHLEISIGKDIDGIIGYDILKNYVVSMDYDAMEINLYDPSSYSYMGTGKSFKINLTSYIPHIAAEVVLQNGEKVSGEFFVDTGAKASVDFNTPFVEKNKLASKIGESYIYLVAGLGDKEYEHHRGKVQSFSFAGFSFEDMPVGLSHATSGIQAHKKIAGILGSEVLRRFNVVYNYHDKVMYWEKNKHYDEAFPVNSSGIELQLSKDKSKVLVHKVFEDSPAASAGIAVDAEIESVDGVAATEIGLADLRDIFSESGKSVKLVIDGEEVVLELSPML</sequence>
<feature type="domain" description="PDZ" evidence="2">
    <location>
        <begin position="311"/>
        <end position="380"/>
    </location>
</feature>
<name>A0ABT3CRS9_9BACT</name>
<dbReference type="InterPro" id="IPR021109">
    <property type="entry name" value="Peptidase_aspartic_dom_sf"/>
</dbReference>
<dbReference type="CDD" id="cd05483">
    <property type="entry name" value="retropepsin_like_bacteria"/>
    <property type="match status" value="1"/>
</dbReference>
<dbReference type="SMART" id="SM00228">
    <property type="entry name" value="PDZ"/>
    <property type="match status" value="1"/>
</dbReference>
<evidence type="ECO:0000259" key="2">
    <source>
        <dbReference type="PROSITE" id="PS50106"/>
    </source>
</evidence>
<dbReference type="PROSITE" id="PS50106">
    <property type="entry name" value="PDZ"/>
    <property type="match status" value="1"/>
</dbReference>
<evidence type="ECO:0000256" key="1">
    <source>
        <dbReference type="SAM" id="SignalP"/>
    </source>
</evidence>
<dbReference type="InterPro" id="IPR034122">
    <property type="entry name" value="Retropepsin-like_bacterial"/>
</dbReference>
<accession>A0ABT3CRS9</accession>
<keyword evidence="4" id="KW-1185">Reference proteome</keyword>
<evidence type="ECO:0000313" key="4">
    <source>
        <dbReference type="Proteomes" id="UP001300692"/>
    </source>
</evidence>
<gene>
    <name evidence="3" type="ORF">N7U62_05840</name>
</gene>
<keyword evidence="3" id="KW-0378">Hydrolase</keyword>
<reference evidence="3 4" key="1">
    <citation type="submission" date="2022-10" db="EMBL/GenBank/DDBJ databases">
        <title>Comparative genomics and taxonomic characterization of three novel marine species of genus Reichenbachiella exhibiting antioxidant and polysaccharide degradation activities.</title>
        <authorList>
            <person name="Muhammad N."/>
            <person name="Lee Y.-J."/>
            <person name="Ko J."/>
            <person name="Kim S.-G."/>
        </authorList>
    </citation>
    <scope>NUCLEOTIDE SEQUENCE [LARGE SCALE GENOMIC DNA]</scope>
    <source>
        <strain evidence="3 4">ABR2-5</strain>
    </source>
</reference>
<dbReference type="GO" id="GO:0006508">
    <property type="term" value="P:proteolysis"/>
    <property type="evidence" value="ECO:0007669"/>
    <property type="project" value="UniProtKB-KW"/>
</dbReference>
<organism evidence="3 4">
    <name type="scientific">Reichenbachiella ulvae</name>
    <dbReference type="NCBI Taxonomy" id="2980104"/>
    <lineage>
        <taxon>Bacteria</taxon>
        <taxon>Pseudomonadati</taxon>
        <taxon>Bacteroidota</taxon>
        <taxon>Cytophagia</taxon>
        <taxon>Cytophagales</taxon>
        <taxon>Reichenbachiellaceae</taxon>
        <taxon>Reichenbachiella</taxon>
    </lineage>
</organism>
<dbReference type="Gene3D" id="2.30.42.10">
    <property type="match status" value="1"/>
</dbReference>
<dbReference type="GO" id="GO:0008233">
    <property type="term" value="F:peptidase activity"/>
    <property type="evidence" value="ECO:0007669"/>
    <property type="project" value="UniProtKB-KW"/>
</dbReference>
<dbReference type="RefSeq" id="WP_264136960.1">
    <property type="nucleotide sequence ID" value="NZ_JAOYOD010000001.1"/>
</dbReference>
<dbReference type="InterPro" id="IPR036034">
    <property type="entry name" value="PDZ_sf"/>
</dbReference>
<dbReference type="Pfam" id="PF00595">
    <property type="entry name" value="PDZ"/>
    <property type="match status" value="1"/>
</dbReference>
<dbReference type="Gene3D" id="2.40.70.10">
    <property type="entry name" value="Acid Proteases"/>
    <property type="match status" value="2"/>
</dbReference>
<dbReference type="SUPFAM" id="SSF50630">
    <property type="entry name" value="Acid proteases"/>
    <property type="match status" value="2"/>
</dbReference>
<dbReference type="Proteomes" id="UP001300692">
    <property type="component" value="Unassembled WGS sequence"/>
</dbReference>
<dbReference type="EMBL" id="JAOYOD010000001">
    <property type="protein sequence ID" value="MCV9386175.1"/>
    <property type="molecule type" value="Genomic_DNA"/>
</dbReference>
<keyword evidence="1" id="KW-0732">Signal</keyword>
<proteinExistence type="predicted"/>
<protein>
    <submittedName>
        <fullName evidence="3">Aspartyl protease family protein</fullName>
    </submittedName>
</protein>